<dbReference type="SUPFAM" id="SSF69279">
    <property type="entry name" value="Phage tail proteins"/>
    <property type="match status" value="2"/>
</dbReference>
<dbReference type="InterPro" id="IPR037026">
    <property type="entry name" value="Vgr_OB-fold_dom_sf"/>
</dbReference>
<evidence type="ECO:0000259" key="3">
    <source>
        <dbReference type="Pfam" id="PF04717"/>
    </source>
</evidence>
<evidence type="ECO:0000313" key="4">
    <source>
        <dbReference type="EMBL" id="MFC4299697.1"/>
    </source>
</evidence>
<sequence>MAISDKELLFTFELDSSDIPLRVVRFEGREAISRMFEFDITLVSDDPDMDLDAALNAAATLTIRSRDLNTSIPYRGMLARFEQLGGVDRYYFYRATLVPRLWRAGLNRLNEIYLSEQSVPEIIQTVLERNALRGPDIALKLKDPSVYRGRSFTCQYQESDLAFISRWMEQEGLYYYFDHDSNAAGEVLTIVDYKEAQPPQALDLRYTPPEQVQTDRQDSCVTAFTCRKTHLPGAALVQDFNYRRASLGDNLKSDTQIQGGGNGEYMLYGQNLRTEADAQRLSQICAEAIAARGTVFSGETPAIGVRCGHFLDVNSHFRKDFNARYLVTEVTHQGTQAGVVLAGQNTAYNDGEQGSIYHCTFQAIASNLQYRPERLTPRPSIDGVLSAVIDAEGSGELAELNEYGQYKVQLLYDYSDKAANKGSSWLRMATPYAGKYEGMHFPLLKGTEVLLAFLQGDPDQPIILSAVPNSETPSIIRDRNAATNGIRTVGGNALQMIDTPGKQAITMYSPVGNSMIYLGDFPDSASSSPPSPLSNPSDVVKATP</sequence>
<dbReference type="Proteomes" id="UP001595756">
    <property type="component" value="Unassembled WGS sequence"/>
</dbReference>
<evidence type="ECO:0000256" key="2">
    <source>
        <dbReference type="SAM" id="MobiDB-lite"/>
    </source>
</evidence>
<dbReference type="NCBIfam" id="TIGR01646">
    <property type="entry name" value="vgr_GE"/>
    <property type="match status" value="1"/>
</dbReference>
<gene>
    <name evidence="4" type="ORF">ACFO0J_16765</name>
</gene>
<comment type="caution">
    <text evidence="4">The sequence shown here is derived from an EMBL/GenBank/DDBJ whole genome shotgun (WGS) entry which is preliminary data.</text>
</comment>
<protein>
    <submittedName>
        <fullName evidence="4">Type VI secretion system Vgr family protein</fullName>
    </submittedName>
</protein>
<reference evidence="5" key="1">
    <citation type="journal article" date="2019" name="Int. J. Syst. Evol. Microbiol.">
        <title>The Global Catalogue of Microorganisms (GCM) 10K type strain sequencing project: providing services to taxonomists for standard genome sequencing and annotation.</title>
        <authorList>
            <consortium name="The Broad Institute Genomics Platform"/>
            <consortium name="The Broad Institute Genome Sequencing Center for Infectious Disease"/>
            <person name="Wu L."/>
            <person name="Ma J."/>
        </authorList>
    </citation>
    <scope>NUCLEOTIDE SEQUENCE [LARGE SCALE GENOMIC DNA]</scope>
    <source>
        <strain evidence="5">CGMCC 1.19029</strain>
    </source>
</reference>
<feature type="region of interest" description="Disordered" evidence="2">
    <location>
        <begin position="522"/>
        <end position="544"/>
    </location>
</feature>
<dbReference type="Gene3D" id="2.40.50.230">
    <property type="entry name" value="Gp5 N-terminal domain"/>
    <property type="match status" value="1"/>
</dbReference>
<dbReference type="SUPFAM" id="SSF69255">
    <property type="entry name" value="gp5 N-terminal domain-like"/>
    <property type="match status" value="1"/>
</dbReference>
<keyword evidence="5" id="KW-1185">Reference proteome</keyword>
<dbReference type="Gene3D" id="2.30.110.50">
    <property type="match status" value="1"/>
</dbReference>
<dbReference type="NCBIfam" id="TIGR03361">
    <property type="entry name" value="VI_Rhs_Vgr"/>
    <property type="match status" value="1"/>
</dbReference>
<name>A0ABV8S2I2_9BURK</name>
<accession>A0ABV8S2I2</accession>
<dbReference type="Gene3D" id="4.10.220.110">
    <property type="match status" value="1"/>
</dbReference>
<dbReference type="Pfam" id="PF04717">
    <property type="entry name" value="Phage_base_V"/>
    <property type="match status" value="1"/>
</dbReference>
<dbReference type="Gene3D" id="3.55.50.10">
    <property type="entry name" value="Baseplate protein-like domains"/>
    <property type="match status" value="1"/>
</dbReference>
<dbReference type="InterPro" id="IPR006531">
    <property type="entry name" value="Gp5/Vgr_OB"/>
</dbReference>
<dbReference type="InterPro" id="IPR006533">
    <property type="entry name" value="T6SS_Vgr_RhsGE"/>
</dbReference>
<dbReference type="Pfam" id="PF05954">
    <property type="entry name" value="Phage_GPD"/>
    <property type="match status" value="1"/>
</dbReference>
<dbReference type="EMBL" id="JBHSDY010000011">
    <property type="protein sequence ID" value="MFC4299697.1"/>
    <property type="molecule type" value="Genomic_DNA"/>
</dbReference>
<feature type="domain" description="Gp5/Type VI secretion system Vgr protein OB-fold" evidence="3">
    <location>
        <begin position="405"/>
        <end position="466"/>
    </location>
</feature>
<evidence type="ECO:0000256" key="1">
    <source>
        <dbReference type="ARBA" id="ARBA00005558"/>
    </source>
</evidence>
<evidence type="ECO:0000313" key="5">
    <source>
        <dbReference type="Proteomes" id="UP001595756"/>
    </source>
</evidence>
<dbReference type="RefSeq" id="WP_376814234.1">
    <property type="nucleotide sequence ID" value="NZ_JBHSDY010000011.1"/>
</dbReference>
<dbReference type="InterPro" id="IPR017847">
    <property type="entry name" value="T6SS_RhsGE_Vgr_subset"/>
</dbReference>
<organism evidence="4 5">
    <name type="scientific">Castellaniella hirudinis</name>
    <dbReference type="NCBI Taxonomy" id="1144617"/>
    <lineage>
        <taxon>Bacteria</taxon>
        <taxon>Pseudomonadati</taxon>
        <taxon>Pseudomonadota</taxon>
        <taxon>Betaproteobacteria</taxon>
        <taxon>Burkholderiales</taxon>
        <taxon>Alcaligenaceae</taxon>
        <taxon>Castellaniella</taxon>
    </lineage>
</organism>
<comment type="similarity">
    <text evidence="1">Belongs to the VgrG protein family.</text>
</comment>
<proteinExistence type="inferred from homology"/>